<dbReference type="PANTHER" id="PTHR22914:SF16">
    <property type="entry name" value="CHITIN SYNTHASE 3"/>
    <property type="match status" value="1"/>
</dbReference>
<organism evidence="16 17">
    <name type="scientific">Aspergillus oryzae</name>
    <name type="common">Yellow koji mold</name>
    <dbReference type="NCBI Taxonomy" id="5062"/>
    <lineage>
        <taxon>Eukaryota</taxon>
        <taxon>Fungi</taxon>
        <taxon>Dikarya</taxon>
        <taxon>Ascomycota</taxon>
        <taxon>Pezizomycotina</taxon>
        <taxon>Eurotiomycetes</taxon>
        <taxon>Eurotiomycetidae</taxon>
        <taxon>Eurotiales</taxon>
        <taxon>Aspergillaceae</taxon>
        <taxon>Aspergillus</taxon>
        <taxon>Aspergillus subgen. Circumdati</taxon>
    </lineage>
</organism>
<feature type="region of interest" description="Disordered" evidence="13">
    <location>
        <begin position="1"/>
        <end position="114"/>
    </location>
</feature>
<dbReference type="InterPro" id="IPR029044">
    <property type="entry name" value="Nucleotide-diphossugar_trans"/>
</dbReference>
<evidence type="ECO:0000256" key="8">
    <source>
        <dbReference type="ARBA" id="ARBA00022737"/>
    </source>
</evidence>
<dbReference type="Proteomes" id="UP001165205">
    <property type="component" value="Unassembled WGS sequence"/>
</dbReference>
<feature type="transmembrane region" description="Helical" evidence="14">
    <location>
        <begin position="1001"/>
        <end position="1019"/>
    </location>
</feature>
<feature type="domain" description="Chitin synthase 4-like" evidence="15">
    <location>
        <begin position="272"/>
        <end position="351"/>
    </location>
</feature>
<protein>
    <recommendedName>
        <fullName evidence="2">chitin synthase</fullName>
        <ecNumber evidence="2">2.4.1.16</ecNumber>
    </recommendedName>
</protein>
<dbReference type="InterPro" id="IPR001680">
    <property type="entry name" value="WD40_rpt"/>
</dbReference>
<accession>A0AAN5BZR9</accession>
<evidence type="ECO:0000256" key="1">
    <source>
        <dbReference type="ARBA" id="ARBA00004651"/>
    </source>
</evidence>
<dbReference type="GO" id="GO:0006031">
    <property type="term" value="P:chitin biosynthetic process"/>
    <property type="evidence" value="ECO:0007669"/>
    <property type="project" value="TreeGrafter"/>
</dbReference>
<dbReference type="GO" id="GO:0005886">
    <property type="term" value="C:plasma membrane"/>
    <property type="evidence" value="ECO:0007669"/>
    <property type="project" value="UniProtKB-SubCell"/>
</dbReference>
<dbReference type="Pfam" id="PF03142">
    <property type="entry name" value="Chitin_synth_2"/>
    <property type="match status" value="1"/>
</dbReference>
<dbReference type="PANTHER" id="PTHR22914">
    <property type="entry name" value="CHITIN SYNTHASE"/>
    <property type="match status" value="1"/>
</dbReference>
<dbReference type="PROSITE" id="PS00678">
    <property type="entry name" value="WD_REPEATS_1"/>
    <property type="match status" value="1"/>
</dbReference>
<evidence type="ECO:0000256" key="13">
    <source>
        <dbReference type="SAM" id="MobiDB-lite"/>
    </source>
</evidence>
<keyword evidence="10 14" id="KW-0472">Membrane</keyword>
<keyword evidence="5" id="KW-0328">Glycosyltransferase</keyword>
<evidence type="ECO:0000256" key="2">
    <source>
        <dbReference type="ARBA" id="ARBA00012543"/>
    </source>
</evidence>
<evidence type="ECO:0000259" key="15">
    <source>
        <dbReference type="Pfam" id="PF22997"/>
    </source>
</evidence>
<feature type="compositionally biased region" description="Polar residues" evidence="13">
    <location>
        <begin position="31"/>
        <end position="40"/>
    </location>
</feature>
<comment type="caution">
    <text evidence="16">The sequence shown here is derived from an EMBL/GenBank/DDBJ whole genome shotgun (WGS) entry which is preliminary data.</text>
</comment>
<evidence type="ECO:0000256" key="14">
    <source>
        <dbReference type="SAM" id="Phobius"/>
    </source>
</evidence>
<feature type="compositionally biased region" description="Basic and acidic residues" evidence="13">
    <location>
        <begin position="103"/>
        <end position="114"/>
    </location>
</feature>
<gene>
    <name evidence="16" type="ORF">Aory04_000881100</name>
</gene>
<feature type="transmembrane region" description="Helical" evidence="14">
    <location>
        <begin position="975"/>
        <end position="995"/>
    </location>
</feature>
<evidence type="ECO:0000256" key="12">
    <source>
        <dbReference type="PROSITE-ProRule" id="PRU00221"/>
    </source>
</evidence>
<dbReference type="Gene3D" id="2.130.10.10">
    <property type="entry name" value="YVTN repeat-like/Quinoprotein amine dehydrogenase"/>
    <property type="match status" value="1"/>
</dbReference>
<dbReference type="SUPFAM" id="SSF53448">
    <property type="entry name" value="Nucleotide-diphospho-sugar transferases"/>
    <property type="match status" value="1"/>
</dbReference>
<feature type="compositionally biased region" description="Basic residues" evidence="13">
    <location>
        <begin position="85"/>
        <end position="100"/>
    </location>
</feature>
<dbReference type="EMBL" id="BSYA01000114">
    <property type="protein sequence ID" value="GMG33253.1"/>
    <property type="molecule type" value="Genomic_DNA"/>
</dbReference>
<feature type="compositionally biased region" description="Basic and acidic residues" evidence="13">
    <location>
        <begin position="61"/>
        <end position="70"/>
    </location>
</feature>
<feature type="compositionally biased region" description="Polar residues" evidence="13">
    <location>
        <begin position="1151"/>
        <end position="1161"/>
    </location>
</feature>
<dbReference type="InterPro" id="IPR054295">
    <property type="entry name" value="CHS4-like_dom"/>
</dbReference>
<dbReference type="SMART" id="SM00320">
    <property type="entry name" value="WD40"/>
    <property type="match status" value="1"/>
</dbReference>
<feature type="transmembrane region" description="Helical" evidence="14">
    <location>
        <begin position="364"/>
        <end position="391"/>
    </location>
</feature>
<comment type="subcellular location">
    <subcellularLocation>
        <location evidence="1">Cell membrane</location>
        <topology evidence="1">Multi-pass membrane protein</topology>
    </subcellularLocation>
</comment>
<keyword evidence="7 14" id="KW-0812">Transmembrane</keyword>
<feature type="repeat" description="WD" evidence="12">
    <location>
        <begin position="1702"/>
        <end position="1743"/>
    </location>
</feature>
<evidence type="ECO:0000256" key="6">
    <source>
        <dbReference type="ARBA" id="ARBA00022679"/>
    </source>
</evidence>
<dbReference type="EC" id="2.4.1.16" evidence="2"/>
<dbReference type="Pfam" id="PF00400">
    <property type="entry name" value="WD40"/>
    <property type="match status" value="1"/>
</dbReference>
<dbReference type="GO" id="GO:0004100">
    <property type="term" value="F:chitin synthase activity"/>
    <property type="evidence" value="ECO:0007669"/>
    <property type="project" value="UniProtKB-EC"/>
</dbReference>
<feature type="region of interest" description="Disordered" evidence="13">
    <location>
        <begin position="487"/>
        <end position="513"/>
    </location>
</feature>
<dbReference type="GO" id="GO:0030428">
    <property type="term" value="C:cell septum"/>
    <property type="evidence" value="ECO:0007669"/>
    <property type="project" value="TreeGrafter"/>
</dbReference>
<evidence type="ECO:0000256" key="7">
    <source>
        <dbReference type="ARBA" id="ARBA00022692"/>
    </source>
</evidence>
<evidence type="ECO:0000313" key="17">
    <source>
        <dbReference type="Proteomes" id="UP001165205"/>
    </source>
</evidence>
<keyword evidence="6" id="KW-0808">Transferase</keyword>
<feature type="region of interest" description="Disordered" evidence="13">
    <location>
        <begin position="401"/>
        <end position="462"/>
    </location>
</feature>
<feature type="compositionally biased region" description="Low complexity" evidence="13">
    <location>
        <begin position="1129"/>
        <end position="1141"/>
    </location>
</feature>
<dbReference type="PROSITE" id="PS50294">
    <property type="entry name" value="WD_REPEATS_REGION"/>
    <property type="match status" value="1"/>
</dbReference>
<feature type="compositionally biased region" description="Basic and acidic residues" evidence="13">
    <location>
        <begin position="1"/>
        <end position="25"/>
    </location>
</feature>
<evidence type="ECO:0000256" key="10">
    <source>
        <dbReference type="ARBA" id="ARBA00023136"/>
    </source>
</evidence>
<evidence type="ECO:0000256" key="4">
    <source>
        <dbReference type="ARBA" id="ARBA00022574"/>
    </source>
</evidence>
<keyword evidence="9 14" id="KW-1133">Transmembrane helix</keyword>
<feature type="compositionally biased region" description="Polar residues" evidence="13">
    <location>
        <begin position="441"/>
        <end position="457"/>
    </location>
</feature>
<evidence type="ECO:0000313" key="16">
    <source>
        <dbReference type="EMBL" id="GMG33253.1"/>
    </source>
</evidence>
<dbReference type="CDD" id="cd04190">
    <property type="entry name" value="Chitin_synth_C"/>
    <property type="match status" value="1"/>
</dbReference>
<dbReference type="PROSITE" id="PS50082">
    <property type="entry name" value="WD_REPEATS_2"/>
    <property type="match status" value="1"/>
</dbReference>
<evidence type="ECO:0000256" key="3">
    <source>
        <dbReference type="ARBA" id="ARBA00022475"/>
    </source>
</evidence>
<sequence>MGEEIRRKKSFVKPERSRIDQDHPNYHYRQRSQNMPTYPSATGHEPLMSGDGEVDTNSSRSMDRPKEGVYGEHGNINKPMERAPSRRRTKKRRHSRKISKKASAQERRRQKALEQVRPPSLWTFVGFLTFGFTATVCGTPPVRLKVNHVTKGYMIFHGKAYDLSKSKHPAAAGIPGSSNVLYDLPEKYGGQDGSFFFQQVNGACKGLITLADGSDVPTNSNGDLAWYFPCAAFNQDGSSEPNYTEPYYNGWACHTSGKARKSFYSLGSSGDVYYTWDDTKNKSRNLAVYSGNVLDLDLLRWFNTDQVKYPAKFDQLRTNPDVRGVDLTYYLQTGEEKKIGKCLSQIIKVGSIDTDTVGCIASKVVLYVSLVFILSIVIVKFAFALIFQWFLAPRLAAQKTSMSSDPRKRNQQIEDWSNDIYRPGPRLTDPTDRPSKRASFLPTTSRFSSPYTVSNGGKQRPQWVTMASQNSTSRLVPGGGSMYKLSHNSSGGTLSADASRQNPTASRTSLVQDSRYSTAIADSEGLGTGGYIHEAVVPQPPPEWQPYGFPLAHALCLVTCYSEGEDGIRTTLDSIAMTDYPNSHKTIIVICDGMIKGKGEEFSTPEIVLRMMRDPVVPMDEVQPFSYVAVATGSKRHNMAKVYAGFYDYGETSVIPPEKQQRVPMMIVVKCGTPSEAKQSKPGNRGKRDSQIILMSFLQKVMFDERMTELEFEMFNGLLHVTGIPPDFYEVVLMVDADTKVFPDSLTHMISAMVKDPEVMGLCGETKIANKTDSWVTMIQVFEYVHPPFCLYAFADSRARYFISHHQSKSFESVFGGVTCLPGCFSMYRIKAPKGGQNYWVPILANPDVVEHYSENVVDTLHKKNLLLLGEDRYLSTLMLRTFPKRKQIFVPQAVCKTQVPDKFMVLLSQRRRWINSTVHNLMELVLVRDLCGTFCFSMQFVIFIELIGTLVLPAAIAFTFYVVISSIVKKPVQVIPLVLLALILGLPGVLIVVTAHRLVYVLWMLIYLLSLPIWNFVLPTYSYWKFDDFSWGDTRKTAGEKDKGHDAGEGEFDSSKITMKRWRDFEKGMCVLRRFYSPVVADMSVLSFDVFLSETSDGEYNEWTRLMRDGNCRLPNEALHETAMPNQSGSDISLTSSSSSVCPGDRDTRPGSSSCDTPAPSQHRRPPYSTQEGVPVTRDQQPVLSDTDAVSSAFNPTDPGISALMALPQYPSVATNEANFLAVSEVVNAVIDRDSYFRRVGGGDEGTIHRHSSPPTDLYMSDSEMTDVLSDLGGVPLAPYENGQLGMETLVHHLIDHATARRAISTISEDSEDEDEDAAALITHYDTPVNQDPSTPISEQDDLLDDAEKFYSDEDGGDYDEDFAEQIEAYQAGDLSEVDYDDFYRGLDHDLGSQATEVTGPDDHNYPSDGEDWSGGDLTGDPRFPASVIHGTSIPISNILGWNPPAKIARPSGYTGDFYDIQQIPWWETLRVKRADARELRDLWYTSYHNLEYSNQRPGLRLSQEEFYFREKAMYTKHKATIEHFQLRNLMSVAAHNTVHFAQESKVYSWAPAYDDVSCLIDLSKPSAESGLHAPVKISTMKSAHDVAIAGGFAGEYAVRATGTQEGGVQGFVTKDPNGITNHIDVVPSRTSRSPMGIFASNDRHLRVLDVETNTFIADQELSRAINCTATSPDGRLRCVIGDSPDAWVVEADTGRPVHPLRGHRDFGFACAWSPDMRHIATSNQDKTVIIWDARTWRVLEKIESDVAGYRSLRYSPVGGGPRTLLLCEPADRISIINAQTYQTRQVHDFFGEIGGADYSPDGSTVWVANTDEHFGGFMEYERRQWGQRYGVRGLPNEWVRESDLDEDERCVLSERERQMRFWWNLSDEEHEGMLLV</sequence>
<reference evidence="16" key="1">
    <citation type="submission" date="2023-04" db="EMBL/GenBank/DDBJ databases">
        <title>Aspergillus oryzae NBRC 4228.</title>
        <authorList>
            <person name="Ichikawa N."/>
            <person name="Sato H."/>
            <person name="Tonouchi N."/>
        </authorList>
    </citation>
    <scope>NUCLEOTIDE SEQUENCE</scope>
    <source>
        <strain evidence="16">NBRC 4228</strain>
    </source>
</reference>
<proteinExistence type="predicted"/>
<keyword evidence="3" id="KW-1003">Cell membrane</keyword>
<dbReference type="InterPro" id="IPR011044">
    <property type="entry name" value="Quino_amine_DH_bsu"/>
</dbReference>
<keyword evidence="11" id="KW-0325">Glycoprotein</keyword>
<dbReference type="InterPro" id="IPR004835">
    <property type="entry name" value="Chitin_synth"/>
</dbReference>
<dbReference type="InterPro" id="IPR015943">
    <property type="entry name" value="WD40/YVTN_repeat-like_dom_sf"/>
</dbReference>
<name>A0AAN5BZR9_ASPOZ</name>
<feature type="region of interest" description="Disordered" evidence="13">
    <location>
        <begin position="1124"/>
        <end position="1176"/>
    </location>
</feature>
<keyword evidence="8" id="KW-0677">Repeat</keyword>
<evidence type="ECO:0000256" key="11">
    <source>
        <dbReference type="ARBA" id="ARBA00023180"/>
    </source>
</evidence>
<dbReference type="InterPro" id="IPR019775">
    <property type="entry name" value="WD40_repeat_CS"/>
</dbReference>
<evidence type="ECO:0000256" key="9">
    <source>
        <dbReference type="ARBA" id="ARBA00022989"/>
    </source>
</evidence>
<feature type="transmembrane region" description="Helical" evidence="14">
    <location>
        <begin position="941"/>
        <end position="963"/>
    </location>
</feature>
<dbReference type="SUPFAM" id="SSF50969">
    <property type="entry name" value="YVTN repeat-like/Quinoprotein amine dehydrogenase"/>
    <property type="match status" value="1"/>
</dbReference>
<dbReference type="Pfam" id="PF22997">
    <property type="entry name" value="CHS4"/>
    <property type="match status" value="1"/>
</dbReference>
<keyword evidence="4 12" id="KW-0853">WD repeat</keyword>
<evidence type="ECO:0000256" key="5">
    <source>
        <dbReference type="ARBA" id="ARBA00022676"/>
    </source>
</evidence>